<dbReference type="EMBL" id="CAQQ02043649">
    <property type="status" value="NOT_ANNOTATED_CDS"/>
    <property type="molecule type" value="Genomic_DNA"/>
</dbReference>
<dbReference type="EMBL" id="CAQQ02043651">
    <property type="status" value="NOT_ANNOTATED_CDS"/>
    <property type="molecule type" value="Genomic_DNA"/>
</dbReference>
<proteinExistence type="predicted"/>
<protein>
    <submittedName>
        <fullName evidence="2">Uncharacterized protein</fullName>
    </submittedName>
</protein>
<reference evidence="3" key="1">
    <citation type="submission" date="2013-02" db="EMBL/GenBank/DDBJ databases">
        <authorList>
            <person name="Hughes D."/>
        </authorList>
    </citation>
    <scope>NUCLEOTIDE SEQUENCE</scope>
    <source>
        <strain>Durham</strain>
        <strain evidence="3">NC isolate 2 -- Noor lab</strain>
    </source>
</reference>
<feature type="compositionally biased region" description="Polar residues" evidence="1">
    <location>
        <begin position="41"/>
        <end position="60"/>
    </location>
</feature>
<feature type="region of interest" description="Disordered" evidence="1">
    <location>
        <begin position="74"/>
        <end position="98"/>
    </location>
</feature>
<dbReference type="EMBL" id="CAQQ02043650">
    <property type="status" value="NOT_ANNOTATED_CDS"/>
    <property type="molecule type" value="Genomic_DNA"/>
</dbReference>
<dbReference type="Proteomes" id="UP000015102">
    <property type="component" value="Unassembled WGS sequence"/>
</dbReference>
<dbReference type="GO" id="GO:0007030">
    <property type="term" value="P:Golgi organization"/>
    <property type="evidence" value="ECO:0007669"/>
    <property type="project" value="TreeGrafter"/>
</dbReference>
<feature type="region of interest" description="Disordered" evidence="1">
    <location>
        <begin position="435"/>
        <end position="462"/>
    </location>
</feature>
<feature type="compositionally biased region" description="Polar residues" evidence="1">
    <location>
        <begin position="441"/>
        <end position="462"/>
    </location>
</feature>
<organism evidence="2 3">
    <name type="scientific">Megaselia scalaris</name>
    <name type="common">Humpbacked fly</name>
    <name type="synonym">Phora scalaris</name>
    <dbReference type="NCBI Taxonomy" id="36166"/>
    <lineage>
        <taxon>Eukaryota</taxon>
        <taxon>Metazoa</taxon>
        <taxon>Ecdysozoa</taxon>
        <taxon>Arthropoda</taxon>
        <taxon>Hexapoda</taxon>
        <taxon>Insecta</taxon>
        <taxon>Pterygota</taxon>
        <taxon>Neoptera</taxon>
        <taxon>Endopterygota</taxon>
        <taxon>Diptera</taxon>
        <taxon>Brachycera</taxon>
        <taxon>Muscomorpha</taxon>
        <taxon>Platypezoidea</taxon>
        <taxon>Phoridae</taxon>
        <taxon>Megaseliini</taxon>
        <taxon>Megaselia</taxon>
    </lineage>
</organism>
<name>T1GJL0_MEGSC</name>
<evidence type="ECO:0000256" key="1">
    <source>
        <dbReference type="SAM" id="MobiDB-lite"/>
    </source>
</evidence>
<feature type="compositionally biased region" description="Low complexity" evidence="1">
    <location>
        <begin position="195"/>
        <end position="208"/>
    </location>
</feature>
<sequence length="598" mass="67060">METKTDMELTPDCQDSGIQLSDSLMMDSLTSQTDLELDPNANDSVLTPNPDNGNENLMTTSTFDENIIVYRRKAKDNDSLKQPKKPKDNDSLKQPKKRVSFHEDILKSTRTNNIHIEHGFVTYRGGRSFVHECGPGRYSWCSQGETETIYKNKAQNRGSKVYRNACSDVLYDFEGYNGRYENLIVDSEETKGKFSSDSSSISTSSGENSPKEKMYSSDFTIDNTKRYVVEGECYFSEPSINLRKSWNKETKPKSSCLKKSKYSDIPSVENKETKIKKFNMHRNVNDLLDNSKSMFIGSLKSIFSLPIAERGVPEGSEDAQMVTDCLLEKSVCDSPLEPDHIANNVDDLRVKKVKPNFIDMTKLRNKYVVDKDMEIFEHSGVSIGYESNLPTCSPDVVVGEKIDPDEKSPFGGVQFKIFNIFKHFNKQSPVKATTPLCDIKNSPSRSSVLSNEQKASTPSPSKMAQSAALVNVNQMKSVPNSPSHSNIYKVHQSSKSRHLPSPIKTGKYQQANNRMSPDLFNLNHSQYVARKLSENFNDILTVKSSDDTPEITITSMTDSMSSACTSTMSSFAPNSTSERKKSCLKTTTLKNKSFADQL</sequence>
<feature type="compositionally biased region" description="Basic and acidic residues" evidence="1">
    <location>
        <begin position="75"/>
        <end position="93"/>
    </location>
</feature>
<dbReference type="HOGENOM" id="CLU_456799_0_0_1"/>
<reference evidence="2" key="2">
    <citation type="submission" date="2015-06" db="UniProtKB">
        <authorList>
            <consortium name="EnsemblMetazoa"/>
        </authorList>
    </citation>
    <scope>IDENTIFICATION</scope>
</reference>
<accession>T1GJL0</accession>
<dbReference type="EMBL" id="CAQQ02043648">
    <property type="status" value="NOT_ANNOTATED_CDS"/>
    <property type="molecule type" value="Genomic_DNA"/>
</dbReference>
<dbReference type="GO" id="GO:0032880">
    <property type="term" value="P:regulation of protein localization"/>
    <property type="evidence" value="ECO:0007669"/>
    <property type="project" value="TreeGrafter"/>
</dbReference>
<dbReference type="STRING" id="36166.T1GJL0"/>
<feature type="region of interest" description="Disordered" evidence="1">
    <location>
        <begin position="34"/>
        <end position="60"/>
    </location>
</feature>
<dbReference type="InterPro" id="IPR053015">
    <property type="entry name" value="PH_domain-containing_M2"/>
</dbReference>
<dbReference type="GO" id="GO:0010008">
    <property type="term" value="C:endosome membrane"/>
    <property type="evidence" value="ECO:0007669"/>
    <property type="project" value="TreeGrafter"/>
</dbReference>
<feature type="region of interest" description="Disordered" evidence="1">
    <location>
        <begin position="192"/>
        <end position="215"/>
    </location>
</feature>
<evidence type="ECO:0000313" key="3">
    <source>
        <dbReference type="Proteomes" id="UP000015102"/>
    </source>
</evidence>
<evidence type="ECO:0000313" key="2">
    <source>
        <dbReference type="EnsemblMetazoa" id="MESCA003659-PA"/>
    </source>
</evidence>
<dbReference type="PANTHER" id="PTHR46556">
    <property type="entry name" value="PLECKSTRIN HOMOLOGY DOMAIN-CONTAINING FAMILY M MEMBER 2"/>
    <property type="match status" value="1"/>
</dbReference>
<dbReference type="GO" id="GO:0032418">
    <property type="term" value="P:lysosome localization"/>
    <property type="evidence" value="ECO:0007669"/>
    <property type="project" value="TreeGrafter"/>
</dbReference>
<keyword evidence="3" id="KW-1185">Reference proteome</keyword>
<dbReference type="EnsemblMetazoa" id="MESCA003659-RA">
    <property type="protein sequence ID" value="MESCA003659-PA"/>
    <property type="gene ID" value="MESCA003659"/>
</dbReference>
<dbReference type="AlphaFoldDB" id="T1GJL0"/>
<dbReference type="PANTHER" id="PTHR46556:SF1">
    <property type="entry name" value="PLECKSTRIN HOMOLOGY DOMAIN-CONTAINING FAMILY M MEMBER 2"/>
    <property type="match status" value="1"/>
</dbReference>
<dbReference type="GO" id="GO:0019894">
    <property type="term" value="F:kinesin binding"/>
    <property type="evidence" value="ECO:0007669"/>
    <property type="project" value="TreeGrafter"/>
</dbReference>